<feature type="compositionally biased region" description="Basic and acidic residues" evidence="8">
    <location>
        <begin position="1020"/>
        <end position="1031"/>
    </location>
</feature>
<feature type="compositionally biased region" description="Polar residues" evidence="8">
    <location>
        <begin position="107"/>
        <end position="118"/>
    </location>
</feature>
<proteinExistence type="predicted"/>
<evidence type="ECO:0000256" key="4">
    <source>
        <dbReference type="ARBA" id="ARBA00022853"/>
    </source>
</evidence>
<evidence type="ECO:0000256" key="8">
    <source>
        <dbReference type="SAM" id="MobiDB-lite"/>
    </source>
</evidence>
<feature type="compositionally biased region" description="Low complexity" evidence="8">
    <location>
        <begin position="267"/>
        <end position="280"/>
    </location>
</feature>
<dbReference type="SMART" id="SM00249">
    <property type="entry name" value="PHD"/>
    <property type="match status" value="3"/>
</dbReference>
<feature type="region of interest" description="Disordered" evidence="8">
    <location>
        <begin position="1671"/>
        <end position="1693"/>
    </location>
</feature>
<feature type="region of interest" description="Disordered" evidence="8">
    <location>
        <begin position="767"/>
        <end position="791"/>
    </location>
</feature>
<evidence type="ECO:0000256" key="6">
    <source>
        <dbReference type="ARBA" id="ARBA00023163"/>
    </source>
</evidence>
<evidence type="ECO:0000256" key="7">
    <source>
        <dbReference type="PROSITE-ProRule" id="PRU00146"/>
    </source>
</evidence>
<feature type="compositionally biased region" description="Polar residues" evidence="8">
    <location>
        <begin position="1784"/>
        <end position="1797"/>
    </location>
</feature>
<feature type="compositionally biased region" description="Basic and acidic residues" evidence="8">
    <location>
        <begin position="38"/>
        <end position="48"/>
    </location>
</feature>
<feature type="compositionally biased region" description="Polar residues" evidence="8">
    <location>
        <begin position="1039"/>
        <end position="1050"/>
    </location>
</feature>
<feature type="region of interest" description="Disordered" evidence="8">
    <location>
        <begin position="603"/>
        <end position="624"/>
    </location>
</feature>
<feature type="compositionally biased region" description="Acidic residues" evidence="8">
    <location>
        <begin position="1809"/>
        <end position="1819"/>
    </location>
</feature>
<dbReference type="InterPro" id="IPR019787">
    <property type="entry name" value="Znf_PHD-finger"/>
</dbReference>
<dbReference type="PROSITE" id="PS50016">
    <property type="entry name" value="ZF_PHD_2"/>
    <property type="match status" value="2"/>
</dbReference>
<dbReference type="InterPro" id="IPR001965">
    <property type="entry name" value="Znf_PHD"/>
</dbReference>
<keyword evidence="12" id="KW-1185">Reference proteome</keyword>
<reference evidence="11 12" key="1">
    <citation type="journal article" date="2020" name="Fungal Divers.">
        <title>Resolving the Mortierellaceae phylogeny through synthesis of multi-gene phylogenetics and phylogenomics.</title>
        <authorList>
            <person name="Vandepol N."/>
            <person name="Liber J."/>
            <person name="Desiro A."/>
            <person name="Na H."/>
            <person name="Kennedy M."/>
            <person name="Barry K."/>
            <person name="Grigoriev I.V."/>
            <person name="Miller A.N."/>
            <person name="O'Donnell K."/>
            <person name="Stajich J.E."/>
            <person name="Bonito G."/>
        </authorList>
    </citation>
    <scope>NUCLEOTIDE SEQUENCE [LARGE SCALE GENOMIC DNA]</scope>
    <source>
        <strain evidence="11 12">AD045</strain>
    </source>
</reference>
<feature type="compositionally biased region" description="Low complexity" evidence="8">
    <location>
        <begin position="607"/>
        <end position="618"/>
    </location>
</feature>
<keyword evidence="5" id="KW-0805">Transcription regulation</keyword>
<organism evidence="11 12">
    <name type="scientific">Linnemannia gamsii</name>
    <dbReference type="NCBI Taxonomy" id="64522"/>
    <lineage>
        <taxon>Eukaryota</taxon>
        <taxon>Fungi</taxon>
        <taxon>Fungi incertae sedis</taxon>
        <taxon>Mucoromycota</taxon>
        <taxon>Mortierellomycotina</taxon>
        <taxon>Mortierellomycetes</taxon>
        <taxon>Mortierellales</taxon>
        <taxon>Mortierellaceae</taxon>
        <taxon>Linnemannia</taxon>
    </lineage>
</organism>
<feature type="region of interest" description="Disordered" evidence="8">
    <location>
        <begin position="418"/>
        <end position="479"/>
    </location>
</feature>
<feature type="domain" description="PHD-type" evidence="9">
    <location>
        <begin position="808"/>
        <end position="868"/>
    </location>
</feature>
<dbReference type="Gene3D" id="3.30.40.10">
    <property type="entry name" value="Zinc/RING finger domain, C3HC4 (zinc finger)"/>
    <property type="match status" value="3"/>
</dbReference>
<feature type="compositionally biased region" description="Basic and acidic residues" evidence="8">
    <location>
        <begin position="1681"/>
        <end position="1690"/>
    </location>
</feature>
<keyword evidence="4" id="KW-0156">Chromatin regulator</keyword>
<evidence type="ECO:0000259" key="9">
    <source>
        <dbReference type="PROSITE" id="PS50016"/>
    </source>
</evidence>
<evidence type="ECO:0000313" key="12">
    <source>
        <dbReference type="Proteomes" id="UP001194696"/>
    </source>
</evidence>
<comment type="caution">
    <text evidence="11">The sequence shown here is derived from an EMBL/GenBank/DDBJ whole genome shotgun (WGS) entry which is preliminary data.</text>
</comment>
<dbReference type="InterPro" id="IPR011011">
    <property type="entry name" value="Znf_FYVE_PHD"/>
</dbReference>
<feature type="compositionally biased region" description="Basic residues" evidence="8">
    <location>
        <begin position="249"/>
        <end position="259"/>
    </location>
</feature>
<evidence type="ECO:0000313" key="11">
    <source>
        <dbReference type="EMBL" id="KAG0293489.1"/>
    </source>
</evidence>
<feature type="compositionally biased region" description="Polar residues" evidence="8">
    <location>
        <begin position="9"/>
        <end position="21"/>
    </location>
</feature>
<evidence type="ECO:0000256" key="3">
    <source>
        <dbReference type="ARBA" id="ARBA00022833"/>
    </source>
</evidence>
<evidence type="ECO:0000256" key="2">
    <source>
        <dbReference type="ARBA" id="ARBA00022771"/>
    </source>
</evidence>
<feature type="compositionally biased region" description="Basic residues" evidence="8">
    <location>
        <begin position="124"/>
        <end position="140"/>
    </location>
</feature>
<keyword evidence="2 7" id="KW-0863">Zinc-finger</keyword>
<dbReference type="PANTHER" id="PTHR45838">
    <property type="entry name" value="HISTONE-LYSINE-N-METHYLTRANSFERASE 2 KMT2 FAMILY MEMBER"/>
    <property type="match status" value="1"/>
</dbReference>
<gene>
    <name evidence="11" type="ORF">BGZ96_002775</name>
</gene>
<evidence type="ECO:0008006" key="13">
    <source>
        <dbReference type="Google" id="ProtNLM"/>
    </source>
</evidence>
<feature type="region of interest" description="Disordered" evidence="8">
    <location>
        <begin position="1110"/>
        <end position="1158"/>
    </location>
</feature>
<dbReference type="PROSITE" id="PS51805">
    <property type="entry name" value="EPHD"/>
    <property type="match status" value="1"/>
</dbReference>
<feature type="region of interest" description="Disordered" evidence="8">
    <location>
        <begin position="1784"/>
        <end position="1826"/>
    </location>
</feature>
<feature type="domain" description="PHD-type" evidence="10">
    <location>
        <begin position="1172"/>
        <end position="1325"/>
    </location>
</feature>
<accession>A0ABQ7KA91</accession>
<keyword evidence="3" id="KW-0862">Zinc</keyword>
<name>A0ABQ7KA91_9FUNG</name>
<dbReference type="InterPro" id="IPR046341">
    <property type="entry name" value="SET_dom_sf"/>
</dbReference>
<feature type="region of interest" description="Disordered" evidence="8">
    <location>
        <begin position="1706"/>
        <end position="1743"/>
    </location>
</feature>
<evidence type="ECO:0000256" key="1">
    <source>
        <dbReference type="ARBA" id="ARBA00022723"/>
    </source>
</evidence>
<evidence type="ECO:0000256" key="5">
    <source>
        <dbReference type="ARBA" id="ARBA00023015"/>
    </source>
</evidence>
<evidence type="ECO:0000259" key="10">
    <source>
        <dbReference type="PROSITE" id="PS51805"/>
    </source>
</evidence>
<dbReference type="SUPFAM" id="SSF82199">
    <property type="entry name" value="SET domain"/>
    <property type="match status" value="1"/>
</dbReference>
<keyword evidence="1" id="KW-0479">Metal-binding</keyword>
<protein>
    <recommendedName>
        <fullName evidence="13">SET domain-containing protein</fullName>
    </recommendedName>
</protein>
<dbReference type="PANTHER" id="PTHR45838:SF4">
    <property type="entry name" value="HISTONE-LYSINE N-METHYLTRANSFERASE TRITHORAX"/>
    <property type="match status" value="1"/>
</dbReference>
<dbReference type="InterPro" id="IPR013083">
    <property type="entry name" value="Znf_RING/FYVE/PHD"/>
</dbReference>
<feature type="region of interest" description="Disordered" evidence="8">
    <location>
        <begin position="234"/>
        <end position="289"/>
    </location>
</feature>
<dbReference type="Proteomes" id="UP001194696">
    <property type="component" value="Unassembled WGS sequence"/>
</dbReference>
<dbReference type="EMBL" id="JAAAIM010000154">
    <property type="protein sequence ID" value="KAG0293489.1"/>
    <property type="molecule type" value="Genomic_DNA"/>
</dbReference>
<dbReference type="CDD" id="cd15489">
    <property type="entry name" value="PHD_SF"/>
    <property type="match status" value="1"/>
</dbReference>
<dbReference type="SUPFAM" id="SSF57903">
    <property type="entry name" value="FYVE/PHD zinc finger"/>
    <property type="match status" value="1"/>
</dbReference>
<sequence length="1980" mass="217059">MPPQRMQLDHTNNSTAFTQPEQRPRRSTIGSTTRSHGPYREQRQRINSDLDADQDDEKPLPLHTSFSSSSSNSQPHRLHDSDGVASDQWSQHRHSGQPAGDSRDVTPISSPVYRSTGNTDRRSLQRHPPPRLPGHSRSHSHINLESISPGFNRSVPSPLASPITATANSLTALTISSSGPYGVSGRDLSKITVPRERRATATRPYSVCSTESLLTQDRVKNGFGVSHSTIQLGQLSDSEIPSSHDHGTRGRGSKGKRSHVQPPLSPSLPTASHSSSTKKSAGLKSPTMKPASQLRVTLYNLVSNGYLPAETLVVFREHSAVITAKGTLIPQMKEPDAMAIYPWLQDEYETPSAWATAMVKGGRTGKVAVNGWSAIKVPIHQDTELSKKYDGLGVAEASLDVFRKKYLAEMIDDGALAVADDTPSGRGNKDTGLLDRKKRKRPLARSGEAIGLRVTTSTGTRGYKGKTEPTRPRKRTVSDLSGMVSSDLLQDRQLRWEAAGVLFSMQDDLMSPTYDGFERRRAPYQHRWSRHRGIIPLESLERRRQEQESKRRHSTVSRLPALRSLRPLSLVPVAIPLQLTSSITHMEFCVLCGGSGSTVGSYRRHSSQSNTSHQWSSTESNEPWTDDIKVDRDVMGRCFDCGECYHMDCLPSDSSGEGDSTMLLDESWCCPRCTTCQLCEKSVHEHPPASVPIAADATPSAETDSIKALVCDRCHKFTHLQCQVVIEPALKPAQRSPATRHTQEWMCLTCRECVECGHRVERASGLAGGGDDEAPAADKDTQEPATPEGRWSHGSALCPSCTVLAEKGNICPLCCTVYQDDDYETPMIFCDGCSHWVHVACDKGLEDRDYEELGEDSKQYFCPSCIPTPIPSPALSSSSSIMSTAHSNDESPWGGACGHGLFGADNCFDCSRETQSYNEDEWRSRNSKRKDDILDLLKAAKEISDSESRGTSPYTSYTAMFPTTHSTTLSASLESVAEVAAAEALLTIFSGASTPISSTPYTSYPPSPYEPSFNGPYERHYSVITSPHDHPPLVGSMAFTPSSDQESTGSSRDRFGFPQEDYFNSRPHSRPSIPYHHIGQELELASTKSKLPLRQEYIMEPGDVVMEEGRAGLQSPRASEERDLKEQTTSSGKNGAHSELYRPLVPPHHNFQRHSSSESAPTMESLAENVDARKCVLCHHGPSSSGSSSANGQSTLGRLLPLTLRSADLSRSGAKLSASTGWIHSNCALWSSGVTLEATGGGMENVSQAVSQSLHVCCSSCGRPGASIKCKTSASKSIDNPNACSTAFHYPCVNHLDQSQHQGQAANNAVVMDQKQRTILCSMHYREVSTLNDLRTAAFALQSSAPSAHSSAPYTHSNSLVPPVTLRATWTGPFWIRDSLLQIQNDNVQRAATGSVLQETGFEGFRIGGLTIHTLGKFDSPESAYSETGLANDVDLDACYEAVSDKPLLELRSRDRILALPLGFRCSRRIALSGHYPCSVMAEVVQRRRQARSSPETLASTKVGESAHAGSDDLETAWKITMAYSGNNGHSPHQDREFFADSMKDAVDMMFNGSNTDLDNEHPSSRQYGLYLQSPDAFFGVGHPLIRDSIRAMKGEKEVASRMWTWYREVQRMVERQCCKKGCIGQSRRHQLRDSQEHDNGDWESTTAARVRLRAGSLSLRKRISRIGIARSSDPSSSDVAEQKDVDTKESPLVPGLLQELIKASTSMPSNTSADASAPTESDQISLTKLHQQQGCQGSTPNTLHEKALPALEMTLEQLKSLGVEQLNNVAPFWNGRKMVSSQTRSGLTSIAQPSQDPETRTLVGADDKNDEDGEESLDQEAKVMDVDGTIKMPLNSIGSELEPSSSKAAPSRLLPEAHSDVRVYTTRSFKSDEVIMEYTGEVVHPSIAVRRQDLYQTQGRNCYMMWCEFQDAVIDATIQGGLARFIRNELRHLRRQDNPQQQRTVYARTVTGPGLQGPKVVICAAGPLEAGTELILRYC</sequence>
<feature type="domain" description="PHD-type" evidence="9">
    <location>
        <begin position="586"/>
        <end position="676"/>
    </location>
</feature>
<dbReference type="Gene3D" id="2.170.270.10">
    <property type="entry name" value="SET domain"/>
    <property type="match status" value="1"/>
</dbReference>
<feature type="region of interest" description="Disordered" evidence="8">
    <location>
        <begin position="1020"/>
        <end position="1074"/>
    </location>
</feature>
<dbReference type="InterPro" id="IPR034732">
    <property type="entry name" value="EPHD"/>
</dbReference>
<keyword evidence="6" id="KW-0804">Transcription</keyword>
<feature type="region of interest" description="Disordered" evidence="8">
    <location>
        <begin position="1"/>
        <end position="141"/>
    </location>
</feature>